<dbReference type="Proteomes" id="UP000256686">
    <property type="component" value="Unassembled WGS sequence"/>
</dbReference>
<keyword evidence="1" id="KW-0732">Signal</keyword>
<name>A0A3D9C746_9FLAO</name>
<dbReference type="EMBL" id="QNVT01000013">
    <property type="protein sequence ID" value="REC61710.1"/>
    <property type="molecule type" value="Genomic_DNA"/>
</dbReference>
<dbReference type="NCBIfam" id="TIGR02167">
    <property type="entry name" value="Liste_lipo_26"/>
    <property type="match status" value="3"/>
</dbReference>
<dbReference type="InterPro" id="IPR005046">
    <property type="entry name" value="DUF285"/>
</dbReference>
<evidence type="ECO:0000313" key="5">
    <source>
        <dbReference type="Proteomes" id="UP000256686"/>
    </source>
</evidence>
<dbReference type="Pfam" id="PF18962">
    <property type="entry name" value="Por_Secre_tail"/>
    <property type="match status" value="1"/>
</dbReference>
<evidence type="ECO:0000259" key="3">
    <source>
        <dbReference type="Pfam" id="PF18962"/>
    </source>
</evidence>
<dbReference type="InterPro" id="IPR026444">
    <property type="entry name" value="Secre_tail"/>
</dbReference>
<reference evidence="5" key="1">
    <citation type="submission" date="2018-06" db="EMBL/GenBank/DDBJ databases">
        <authorList>
            <person name="Lum Nde A."/>
            <person name="Hugo C."/>
        </authorList>
    </citation>
    <scope>NUCLEOTIDE SEQUENCE [LARGE SCALE GENOMIC DNA]</scope>
    <source>
        <strain evidence="5">1_F178</strain>
    </source>
</reference>
<keyword evidence="2" id="KW-0812">Transmembrane</keyword>
<keyword evidence="5" id="KW-1185">Reference proteome</keyword>
<accession>A0A3D9C746</accession>
<dbReference type="InterPro" id="IPR011889">
    <property type="entry name" value="Liste_lipo_26"/>
</dbReference>
<feature type="domain" description="Secretion system C-terminal sorting" evidence="3">
    <location>
        <begin position="525"/>
        <end position="589"/>
    </location>
</feature>
<keyword evidence="2" id="KW-1133">Transmembrane helix</keyword>
<evidence type="ECO:0000256" key="2">
    <source>
        <dbReference type="SAM" id="Phobius"/>
    </source>
</evidence>
<sequence length="589" mass="65925">MIINHRFSQVNVQKSASFEKFASVFLLERNFCNQRNTIYEIYIKKFKNIRLIILIRQVLSLCVYIFVLEIRYRTPGSYVLQNQFLTLNIFKIMFKKQLVIIFLFLFFISYAQNEFITVWKPNITGTIDNAISFGGTGTNYTISWEEVGYPQHNGILSVTSNTSTFTTISFGTSLHTNPIQATYKVKVSNGNGLFYGFKGSAYMNTTGNPELFEVSQWGDILWLQQFTQGFAYCQNLNVTATDTPNLSQINNVSQMFSNCPSLIGNDSFSNWNTSTITNMNGMFNKAKLFNQNIGNWNTAKVTDFRDMFSSASAFNQNISAWNTSSGTNFISMFQDAVAFNQPLNSWNTSNATNFRYMFSNAKSFNQPLNNWNTSKVVNFDQMFTDASSFNQPIGNWDVSKVGGAYGFMMFNGATLFNQDISAWNISFQNVPSAYVYFGFNNSGLSCINYNKFLIALSNNPTLSNLGSAIGVIEAAGLTYSTPQAIMARAQLVNKGFNINGDAYNASCNSTLATAETVKQAKTPAYPNPTTGVITVESAANENVYLYDITGKLIKNMTLSKGSNRIDLTEYPSGNYLLKGNTVFTKIVKK</sequence>
<evidence type="ECO:0000256" key="1">
    <source>
        <dbReference type="ARBA" id="ARBA00022729"/>
    </source>
</evidence>
<comment type="caution">
    <text evidence="4">The sequence shown here is derived from an EMBL/GenBank/DDBJ whole genome shotgun (WGS) entry which is preliminary data.</text>
</comment>
<proteinExistence type="predicted"/>
<dbReference type="AlphaFoldDB" id="A0A3D9C746"/>
<gene>
    <name evidence="4" type="ORF">DRF65_14775</name>
</gene>
<evidence type="ECO:0000313" key="4">
    <source>
        <dbReference type="EMBL" id="REC61710.1"/>
    </source>
</evidence>
<dbReference type="NCBIfam" id="TIGR04183">
    <property type="entry name" value="Por_Secre_tail"/>
    <property type="match status" value="1"/>
</dbReference>
<keyword evidence="2" id="KW-0472">Membrane</keyword>
<protein>
    <recommendedName>
        <fullName evidence="3">Secretion system C-terminal sorting domain-containing protein</fullName>
    </recommendedName>
</protein>
<feature type="transmembrane region" description="Helical" evidence="2">
    <location>
        <begin position="92"/>
        <end position="111"/>
    </location>
</feature>
<dbReference type="Pfam" id="PF03382">
    <property type="entry name" value="DUF285"/>
    <property type="match status" value="1"/>
</dbReference>
<organism evidence="4 5">
    <name type="scientific">Chryseobacterium pennae</name>
    <dbReference type="NCBI Taxonomy" id="2258962"/>
    <lineage>
        <taxon>Bacteria</taxon>
        <taxon>Pseudomonadati</taxon>
        <taxon>Bacteroidota</taxon>
        <taxon>Flavobacteriia</taxon>
        <taxon>Flavobacteriales</taxon>
        <taxon>Weeksellaceae</taxon>
        <taxon>Chryseobacterium group</taxon>
        <taxon>Chryseobacterium</taxon>
    </lineage>
</organism>